<dbReference type="SMART" id="SM00966">
    <property type="entry name" value="SpoVT_AbrB"/>
    <property type="match status" value="1"/>
</dbReference>
<dbReference type="InterPro" id="IPR037914">
    <property type="entry name" value="SpoVT-AbrB_sf"/>
</dbReference>
<dbReference type="RefSeq" id="WP_406597319.1">
    <property type="nucleotide sequence ID" value="NZ_JBJHQF010000011.1"/>
</dbReference>
<dbReference type="GO" id="GO:0003677">
    <property type="term" value="F:DNA binding"/>
    <property type="evidence" value="ECO:0007669"/>
    <property type="project" value="UniProtKB-KW"/>
</dbReference>
<dbReference type="NCBIfam" id="TIGR01439">
    <property type="entry name" value="lp_hng_hel_AbrB"/>
    <property type="match status" value="1"/>
</dbReference>
<gene>
    <name evidence="3" type="ORF">ACJEBJ_09420</name>
</gene>
<evidence type="ECO:0000259" key="2">
    <source>
        <dbReference type="PROSITE" id="PS51740"/>
    </source>
</evidence>
<evidence type="ECO:0000256" key="1">
    <source>
        <dbReference type="PROSITE-ProRule" id="PRU01076"/>
    </source>
</evidence>
<keyword evidence="4" id="KW-1185">Reference proteome</keyword>
<feature type="domain" description="SpoVT-AbrB" evidence="2">
    <location>
        <begin position="6"/>
        <end position="52"/>
    </location>
</feature>
<dbReference type="Gene3D" id="2.10.260.10">
    <property type="match status" value="1"/>
</dbReference>
<dbReference type="Proteomes" id="UP001623008">
    <property type="component" value="Unassembled WGS sequence"/>
</dbReference>
<proteinExistence type="predicted"/>
<comment type="caution">
    <text evidence="3">The sequence shown here is derived from an EMBL/GenBank/DDBJ whole genome shotgun (WGS) entry which is preliminary data.</text>
</comment>
<accession>A0ABW8QXI1</accession>
<protein>
    <submittedName>
        <fullName evidence="3">AbrB/MazE/SpoVT family DNA-binding domain-containing protein</fullName>
    </submittedName>
</protein>
<dbReference type="SUPFAM" id="SSF89447">
    <property type="entry name" value="AbrB/MazE/MraZ-like"/>
    <property type="match status" value="1"/>
</dbReference>
<dbReference type="EMBL" id="JBJHQF010000011">
    <property type="protein sequence ID" value="MFK9004341.1"/>
    <property type="molecule type" value="Genomic_DNA"/>
</dbReference>
<dbReference type="PROSITE" id="PS51740">
    <property type="entry name" value="SPOVT_ABRB"/>
    <property type="match status" value="1"/>
</dbReference>
<dbReference type="InterPro" id="IPR007159">
    <property type="entry name" value="SpoVT-AbrB_dom"/>
</dbReference>
<reference evidence="3 4" key="1">
    <citation type="submission" date="2024-11" db="EMBL/GenBank/DDBJ databases">
        <authorList>
            <person name="Lucas J.A."/>
        </authorList>
    </citation>
    <scope>NUCLEOTIDE SEQUENCE [LARGE SCALE GENOMIC DNA]</scope>
    <source>
        <strain evidence="3 4">Z 7.15</strain>
    </source>
</reference>
<name>A0ABW8QXI1_9PSED</name>
<sequence>MEIFTMATATLTSKGQITIPVQVRTALGLETGDRVEFVEMENGHFSIIAASHRVQDLKGLIRKPARAVSIDEMNQAIAAQGAKAG</sequence>
<keyword evidence="1 3" id="KW-0238">DNA-binding</keyword>
<evidence type="ECO:0000313" key="3">
    <source>
        <dbReference type="EMBL" id="MFK9004341.1"/>
    </source>
</evidence>
<dbReference type="Pfam" id="PF04014">
    <property type="entry name" value="MazE_antitoxin"/>
    <property type="match status" value="1"/>
</dbReference>
<evidence type="ECO:0000313" key="4">
    <source>
        <dbReference type="Proteomes" id="UP001623008"/>
    </source>
</evidence>
<organism evidence="3 4">
    <name type="scientific">Pseudomonas pergaminensis</name>
    <dbReference type="NCBI Taxonomy" id="2853159"/>
    <lineage>
        <taxon>Bacteria</taxon>
        <taxon>Pseudomonadati</taxon>
        <taxon>Pseudomonadota</taxon>
        <taxon>Gammaproteobacteria</taxon>
        <taxon>Pseudomonadales</taxon>
        <taxon>Pseudomonadaceae</taxon>
        <taxon>Pseudomonas</taxon>
    </lineage>
</organism>